<gene>
    <name evidence="1" type="ORF">chiPu_0013153</name>
</gene>
<protein>
    <submittedName>
        <fullName evidence="1">Uncharacterized protein</fullName>
    </submittedName>
</protein>
<keyword evidence="2" id="KW-1185">Reference proteome</keyword>
<dbReference type="EMBL" id="BEZZ01000622">
    <property type="protein sequence ID" value="GCC34678.1"/>
    <property type="molecule type" value="Genomic_DNA"/>
</dbReference>
<dbReference type="AlphaFoldDB" id="A0A401SWC0"/>
<proteinExistence type="predicted"/>
<name>A0A401SWC0_CHIPU</name>
<evidence type="ECO:0000313" key="1">
    <source>
        <dbReference type="EMBL" id="GCC34678.1"/>
    </source>
</evidence>
<accession>A0A401SWC0</accession>
<organism evidence="1 2">
    <name type="scientific">Chiloscyllium punctatum</name>
    <name type="common">Brownbanded bambooshark</name>
    <name type="synonym">Hemiscyllium punctatum</name>
    <dbReference type="NCBI Taxonomy" id="137246"/>
    <lineage>
        <taxon>Eukaryota</taxon>
        <taxon>Metazoa</taxon>
        <taxon>Chordata</taxon>
        <taxon>Craniata</taxon>
        <taxon>Vertebrata</taxon>
        <taxon>Chondrichthyes</taxon>
        <taxon>Elasmobranchii</taxon>
        <taxon>Galeomorphii</taxon>
        <taxon>Galeoidea</taxon>
        <taxon>Orectolobiformes</taxon>
        <taxon>Hemiscylliidae</taxon>
        <taxon>Chiloscyllium</taxon>
    </lineage>
</organism>
<reference evidence="1 2" key="1">
    <citation type="journal article" date="2018" name="Nat. Ecol. Evol.">
        <title>Shark genomes provide insights into elasmobranch evolution and the origin of vertebrates.</title>
        <authorList>
            <person name="Hara Y"/>
            <person name="Yamaguchi K"/>
            <person name="Onimaru K"/>
            <person name="Kadota M"/>
            <person name="Koyanagi M"/>
            <person name="Keeley SD"/>
            <person name="Tatsumi K"/>
            <person name="Tanaka K"/>
            <person name="Motone F"/>
            <person name="Kageyama Y"/>
            <person name="Nozu R"/>
            <person name="Adachi N"/>
            <person name="Nishimura O"/>
            <person name="Nakagawa R"/>
            <person name="Tanegashima C"/>
            <person name="Kiyatake I"/>
            <person name="Matsumoto R"/>
            <person name="Murakumo K"/>
            <person name="Nishida K"/>
            <person name="Terakita A"/>
            <person name="Kuratani S"/>
            <person name="Sato K"/>
            <person name="Hyodo S Kuraku.S."/>
        </authorList>
    </citation>
    <scope>NUCLEOTIDE SEQUENCE [LARGE SCALE GENOMIC DNA]</scope>
</reference>
<dbReference type="Proteomes" id="UP000287033">
    <property type="component" value="Unassembled WGS sequence"/>
</dbReference>
<comment type="caution">
    <text evidence="1">The sequence shown here is derived from an EMBL/GenBank/DDBJ whole genome shotgun (WGS) entry which is preliminary data.</text>
</comment>
<evidence type="ECO:0000313" key="2">
    <source>
        <dbReference type="Proteomes" id="UP000287033"/>
    </source>
</evidence>
<sequence length="88" mass="9795">MEPGDKQPPDSQSEPLQLRFATLSHPITAHGATDGYTVLTNQRPSHHGDITVANPFRDWSGGRWYLNYFSSSPEELKQGNASVKLDKN</sequence>